<dbReference type="InterPro" id="IPR012093">
    <property type="entry name" value="Pirin"/>
</dbReference>
<dbReference type="PIRSF" id="PIRSF006232">
    <property type="entry name" value="Pirin"/>
    <property type="match status" value="1"/>
</dbReference>
<feature type="binding site" evidence="2">
    <location>
        <position position="63"/>
    </location>
    <ligand>
        <name>Fe cation</name>
        <dbReference type="ChEBI" id="CHEBI:24875"/>
    </ligand>
</feature>
<keyword evidence="2" id="KW-0408">Iron</keyword>
<proteinExistence type="inferred from homology"/>
<organism evidence="6">
    <name type="scientific">Sphingobacterium sp. (strain 21)</name>
    <dbReference type="NCBI Taxonomy" id="743722"/>
    <lineage>
        <taxon>Bacteria</taxon>
        <taxon>Pseudomonadati</taxon>
        <taxon>Bacteroidota</taxon>
        <taxon>Sphingobacteriia</taxon>
        <taxon>Sphingobacteriales</taxon>
        <taxon>Sphingobacteriaceae</taxon>
        <taxon>Sphingobacterium</taxon>
    </lineage>
</organism>
<protein>
    <submittedName>
        <fullName evidence="6">Pirin domain protein</fullName>
    </submittedName>
</protein>
<feature type="domain" description="Pirin C-terminal" evidence="5">
    <location>
        <begin position="167"/>
        <end position="279"/>
    </location>
</feature>
<dbReference type="HOGENOM" id="CLU_045717_5_2_10"/>
<dbReference type="Gene3D" id="2.60.120.10">
    <property type="entry name" value="Jelly Rolls"/>
    <property type="match status" value="2"/>
</dbReference>
<dbReference type="AlphaFoldDB" id="F4C328"/>
<gene>
    <name evidence="6" type="ordered locus">Sph21_0298</name>
</gene>
<evidence type="ECO:0000256" key="1">
    <source>
        <dbReference type="ARBA" id="ARBA00008416"/>
    </source>
</evidence>
<feature type="binding site" evidence="2">
    <location>
        <position position="98"/>
    </location>
    <ligand>
        <name>Fe cation</name>
        <dbReference type="ChEBI" id="CHEBI:24875"/>
    </ligand>
</feature>
<dbReference type="PANTHER" id="PTHR13903:SF8">
    <property type="entry name" value="PIRIN"/>
    <property type="match status" value="1"/>
</dbReference>
<dbReference type="Pfam" id="PF02678">
    <property type="entry name" value="Pirin"/>
    <property type="match status" value="1"/>
</dbReference>
<evidence type="ECO:0000259" key="5">
    <source>
        <dbReference type="Pfam" id="PF05726"/>
    </source>
</evidence>
<evidence type="ECO:0000256" key="3">
    <source>
        <dbReference type="RuleBase" id="RU003457"/>
    </source>
</evidence>
<dbReference type="InterPro" id="IPR003829">
    <property type="entry name" value="Pirin_N_dom"/>
</dbReference>
<feature type="binding site" evidence="2">
    <location>
        <position position="61"/>
    </location>
    <ligand>
        <name>Fe cation</name>
        <dbReference type="ChEBI" id="CHEBI:24875"/>
    </ligand>
</feature>
<evidence type="ECO:0000313" key="6">
    <source>
        <dbReference type="EMBL" id="ADZ76880.1"/>
    </source>
</evidence>
<dbReference type="PANTHER" id="PTHR13903">
    <property type="entry name" value="PIRIN-RELATED"/>
    <property type="match status" value="1"/>
</dbReference>
<dbReference type="InterPro" id="IPR011051">
    <property type="entry name" value="RmlC_Cupin_sf"/>
</dbReference>
<dbReference type="Pfam" id="PF05726">
    <property type="entry name" value="Pirin_C"/>
    <property type="match status" value="1"/>
</dbReference>
<evidence type="ECO:0000256" key="2">
    <source>
        <dbReference type="PIRSR" id="PIRSR006232-1"/>
    </source>
</evidence>
<sequence length="299" mass="33528">MMIRRDISKITQNHWHNGFLGTGHRAMAVLEGVPYKDSDPFILFMDDSLNLPGGEPVGGAHPHAGFETLSLVLEGNEKDWKTGSFELMTAGKGIIHTEEITSEQKLRMLQVWLVLPPEKRYVQPFLQKILLEDVPKIKTDEHEIRVYSGSSNGLISPLKNHTPFTLVDFRLMSGAVARQETPSHYNGLVYVLKGSVKAGDKIIKAEQAGWLDKTADVSTSSRLNNGNTEIQFEALENDTHFVLYAGQPHNIPVVHHGPFVADTMEDIAQMYKDFRQGKFPHLNDLPSKQKIIYSSEISL</sequence>
<dbReference type="KEGG" id="shg:Sph21_0298"/>
<name>F4C328_SPHS2</name>
<comment type="cofactor">
    <cofactor evidence="2">
        <name>Fe cation</name>
        <dbReference type="ChEBI" id="CHEBI:24875"/>
    </cofactor>
    <text evidence="2">Binds 1 Fe cation per subunit.</text>
</comment>
<dbReference type="PATRIC" id="fig|743722.3.peg.321"/>
<dbReference type="GO" id="GO:0046872">
    <property type="term" value="F:metal ion binding"/>
    <property type="evidence" value="ECO:0007669"/>
    <property type="project" value="UniProtKB-KW"/>
</dbReference>
<feature type="binding site" evidence="2">
    <location>
        <position position="96"/>
    </location>
    <ligand>
        <name>Fe cation</name>
        <dbReference type="ChEBI" id="CHEBI:24875"/>
    </ligand>
</feature>
<dbReference type="SUPFAM" id="SSF51182">
    <property type="entry name" value="RmlC-like cupins"/>
    <property type="match status" value="1"/>
</dbReference>
<reference evidence="6" key="1">
    <citation type="submission" date="2011-03" db="EMBL/GenBank/DDBJ databases">
        <title>Complete sequence of Sphingobacterium sp. 21.</title>
        <authorList>
            <consortium name="US DOE Joint Genome Institute"/>
            <person name="Lucas S."/>
            <person name="Copeland A."/>
            <person name="Lapidus A."/>
            <person name="Cheng J.-F."/>
            <person name="Goodwin L."/>
            <person name="Pitluck S."/>
            <person name="Davenport K."/>
            <person name="Detter J.C."/>
            <person name="Han C."/>
            <person name="Tapia R."/>
            <person name="Land M."/>
            <person name="Hauser L."/>
            <person name="Kyrpides N."/>
            <person name="Ivanova N."/>
            <person name="Ovchinnikova G."/>
            <person name="Pagani I."/>
            <person name="Siebers A.K."/>
            <person name="Allgaier M."/>
            <person name="Thelen M.P."/>
            <person name="Hugenholtz P."/>
            <person name="Woyke T."/>
        </authorList>
    </citation>
    <scope>NUCLEOTIDE SEQUENCE</scope>
    <source>
        <strain evidence="6">21</strain>
    </source>
</reference>
<dbReference type="InterPro" id="IPR008778">
    <property type="entry name" value="Pirin_C_dom"/>
</dbReference>
<accession>F4C328</accession>
<comment type="similarity">
    <text evidence="1 3">Belongs to the pirin family.</text>
</comment>
<dbReference type="STRING" id="743722.Sph21_0298"/>
<dbReference type="CDD" id="cd02247">
    <property type="entry name" value="cupin_pirin_C"/>
    <property type="match status" value="1"/>
</dbReference>
<evidence type="ECO:0000259" key="4">
    <source>
        <dbReference type="Pfam" id="PF02678"/>
    </source>
</evidence>
<keyword evidence="2" id="KW-0479">Metal-binding</keyword>
<dbReference type="eggNOG" id="COG1741">
    <property type="taxonomic scope" value="Bacteria"/>
</dbReference>
<dbReference type="EMBL" id="CP002584">
    <property type="protein sequence ID" value="ADZ76880.1"/>
    <property type="molecule type" value="Genomic_DNA"/>
</dbReference>
<feature type="domain" description="Pirin N-terminal" evidence="4">
    <location>
        <begin position="59"/>
        <end position="113"/>
    </location>
</feature>
<dbReference type="InterPro" id="IPR014710">
    <property type="entry name" value="RmlC-like_jellyroll"/>
</dbReference>